<dbReference type="PROSITE" id="PS51257">
    <property type="entry name" value="PROKAR_LIPOPROTEIN"/>
    <property type="match status" value="1"/>
</dbReference>
<name>A0A7W3J1W0_9ACTN</name>
<protein>
    <submittedName>
        <fullName evidence="3">Uncharacterized protein</fullName>
    </submittedName>
</protein>
<dbReference type="EMBL" id="JACGXA010000001">
    <property type="protein sequence ID" value="MBA8804767.1"/>
    <property type="molecule type" value="Genomic_DNA"/>
</dbReference>
<organism evidence="3 4">
    <name type="scientific">Nocardioides ginsengisegetis</name>
    <dbReference type="NCBI Taxonomy" id="661491"/>
    <lineage>
        <taxon>Bacteria</taxon>
        <taxon>Bacillati</taxon>
        <taxon>Actinomycetota</taxon>
        <taxon>Actinomycetes</taxon>
        <taxon>Propionibacteriales</taxon>
        <taxon>Nocardioidaceae</taxon>
        <taxon>Nocardioides</taxon>
    </lineage>
</organism>
<keyword evidence="2" id="KW-0732">Signal</keyword>
<reference evidence="3 4" key="1">
    <citation type="submission" date="2020-07" db="EMBL/GenBank/DDBJ databases">
        <title>Sequencing the genomes of 1000 actinobacteria strains.</title>
        <authorList>
            <person name="Klenk H.-P."/>
        </authorList>
    </citation>
    <scope>NUCLEOTIDE SEQUENCE [LARGE SCALE GENOMIC DNA]</scope>
    <source>
        <strain evidence="3 4">DSM 21349</strain>
    </source>
</reference>
<evidence type="ECO:0000313" key="4">
    <source>
        <dbReference type="Proteomes" id="UP000580910"/>
    </source>
</evidence>
<comment type="caution">
    <text evidence="3">The sequence shown here is derived from an EMBL/GenBank/DDBJ whole genome shotgun (WGS) entry which is preliminary data.</text>
</comment>
<feature type="chain" id="PRO_5038797519" evidence="2">
    <location>
        <begin position="20"/>
        <end position="387"/>
    </location>
</feature>
<proteinExistence type="predicted"/>
<accession>A0A7W3J1W0</accession>
<dbReference type="AlphaFoldDB" id="A0A7W3J1W0"/>
<sequence length="387" mass="39599">MRRSTTARAAALVLAASLAGCGGSSPDTTSPPATSSTSGSATATTSSSPSPVGTVADLPHPGLMLIVCTGGTSGTMQLLDLDPASGEVVGEVDLTSYVETGPWSSASLVTACDPARPSWRAREAFDPTFGRIAISLPFPDDGTYRVGWYDVASGDVTDVTGGDVDSGFSGGTLRDMEPVFDPVSGDLWFERGDKTISVDPSTMAETDRGPFTVATNTDSQLGVANGHLVTTFGFVPDAEGKRAAGIVPGNDGGAVLRVLDASQGVIDEQMSGTDIPYPGPGNECVVETWLDASTVIVGGPNGADCPFTKVDVDAAKPTPEPVLPAVTNDRLNNDFVASPGGHGFALLTSAAESFTVYESDGSASTEPKELWQAPATGLVQAVLLCWC</sequence>
<dbReference type="RefSeq" id="WP_182540541.1">
    <property type="nucleotide sequence ID" value="NZ_JACGXA010000001.1"/>
</dbReference>
<evidence type="ECO:0000256" key="2">
    <source>
        <dbReference type="SAM" id="SignalP"/>
    </source>
</evidence>
<keyword evidence="4" id="KW-1185">Reference proteome</keyword>
<evidence type="ECO:0000256" key="1">
    <source>
        <dbReference type="SAM" id="MobiDB-lite"/>
    </source>
</evidence>
<gene>
    <name evidence="3" type="ORF">FB382_003058</name>
</gene>
<feature type="signal peptide" evidence="2">
    <location>
        <begin position="1"/>
        <end position="19"/>
    </location>
</feature>
<evidence type="ECO:0000313" key="3">
    <source>
        <dbReference type="EMBL" id="MBA8804767.1"/>
    </source>
</evidence>
<feature type="region of interest" description="Disordered" evidence="1">
    <location>
        <begin position="21"/>
        <end position="55"/>
    </location>
</feature>
<dbReference type="Proteomes" id="UP000580910">
    <property type="component" value="Unassembled WGS sequence"/>
</dbReference>